<keyword evidence="1" id="KW-0689">Ribosomal protein</keyword>
<reference evidence="1" key="1">
    <citation type="journal article" date="2023" name="G3 (Bethesda)">
        <title>Whole genome assembly and annotation of the endangered Caribbean coral Acropora cervicornis.</title>
        <authorList>
            <person name="Selwyn J.D."/>
            <person name="Vollmer S.V."/>
        </authorList>
    </citation>
    <scope>NUCLEOTIDE SEQUENCE</scope>
    <source>
        <strain evidence="1">K2</strain>
    </source>
</reference>
<keyword evidence="2" id="KW-1185">Reference proteome</keyword>
<keyword evidence="1" id="KW-0687">Ribonucleoprotein</keyword>
<evidence type="ECO:0000313" key="1">
    <source>
        <dbReference type="EMBL" id="KAK2560120.1"/>
    </source>
</evidence>
<dbReference type="PANTHER" id="PTHR13447">
    <property type="entry name" value="MITOCHONDRIAL 28S RIBOSOMAL PROTEIN S28"/>
    <property type="match status" value="1"/>
</dbReference>
<dbReference type="PANTHER" id="PTHR13447:SF2">
    <property type="entry name" value="SMALL RIBOSOMAL SUBUNIT PROTEIN BS1M"/>
    <property type="match status" value="1"/>
</dbReference>
<evidence type="ECO:0000313" key="2">
    <source>
        <dbReference type="Proteomes" id="UP001249851"/>
    </source>
</evidence>
<organism evidence="1 2">
    <name type="scientific">Acropora cervicornis</name>
    <name type="common">Staghorn coral</name>
    <dbReference type="NCBI Taxonomy" id="6130"/>
    <lineage>
        <taxon>Eukaryota</taxon>
        <taxon>Metazoa</taxon>
        <taxon>Cnidaria</taxon>
        <taxon>Anthozoa</taxon>
        <taxon>Hexacorallia</taxon>
        <taxon>Scleractinia</taxon>
        <taxon>Astrocoeniina</taxon>
        <taxon>Acroporidae</taxon>
        <taxon>Acropora</taxon>
    </lineage>
</organism>
<reference evidence="1" key="2">
    <citation type="journal article" date="2023" name="Science">
        <title>Genomic signatures of disease resistance in endangered staghorn corals.</title>
        <authorList>
            <person name="Vollmer S.V."/>
            <person name="Selwyn J.D."/>
            <person name="Despard B.A."/>
            <person name="Roesel C.L."/>
        </authorList>
    </citation>
    <scope>NUCLEOTIDE SEQUENCE</scope>
    <source>
        <strain evidence="1">K2</strain>
    </source>
</reference>
<gene>
    <name evidence="1" type="ORF">P5673_017084</name>
</gene>
<name>A0AAD9V470_ACRCE</name>
<dbReference type="EMBL" id="JARQWQ010000037">
    <property type="protein sequence ID" value="KAK2560120.1"/>
    <property type="molecule type" value="Genomic_DNA"/>
</dbReference>
<dbReference type="InterPro" id="IPR019375">
    <property type="entry name" value="Ribosomal_bS1m"/>
</dbReference>
<dbReference type="Pfam" id="PF10246">
    <property type="entry name" value="MRP-S35"/>
    <property type="match status" value="1"/>
</dbReference>
<protein>
    <submittedName>
        <fullName evidence="1">28S ribosomal protein S28</fullName>
    </submittedName>
</protein>
<dbReference type="Proteomes" id="UP001249851">
    <property type="component" value="Unassembled WGS sequence"/>
</dbReference>
<dbReference type="AlphaFoldDB" id="A0AAD9V470"/>
<proteinExistence type="predicted"/>
<comment type="caution">
    <text evidence="1">The sequence shown here is derived from an EMBL/GenBank/DDBJ whole genome shotgun (WGS) entry which is preliminary data.</text>
</comment>
<accession>A0AAD9V470</accession>
<dbReference type="GO" id="GO:0005763">
    <property type="term" value="C:mitochondrial small ribosomal subunit"/>
    <property type="evidence" value="ECO:0007669"/>
    <property type="project" value="TreeGrafter"/>
</dbReference>
<sequence>MATACRGLVKASRTFPFFHKNCVAFSSKITGRRTCFSAPESSEAETFEEMFRKSDFVKLGRPLGKLVAGKITHIVEQEDAVDLYVDFGWKFHAVVTEAKDRKSMYKVDDLVKIKLRTLEDTGHFLGQNKRVTLCEADAQLEGILYPDTTHSIFLKEQSLGAMANSEVNRFSPK</sequence>